<dbReference type="EMBL" id="CAJVPY010029254">
    <property type="protein sequence ID" value="CAG8793954.1"/>
    <property type="molecule type" value="Genomic_DNA"/>
</dbReference>
<feature type="region of interest" description="Disordered" evidence="1">
    <location>
        <begin position="1"/>
        <end position="26"/>
    </location>
</feature>
<comment type="caution">
    <text evidence="2">The sequence shown here is derived from an EMBL/GenBank/DDBJ whole genome shotgun (WGS) entry which is preliminary data.</text>
</comment>
<feature type="non-terminal residue" evidence="2">
    <location>
        <position position="1"/>
    </location>
</feature>
<sequence length="119" mass="13184">GDSDEKRIDDLPVSSDEVDMVNGDGDCENNDTVVAELVADEIVNNEGLNDERNKDRGEAVGDRVMMIDFNEIKMRKGMNYGLLSKYHCDVKCGLDSSMRPKTQKSCDENPIVILKLVGS</sequence>
<evidence type="ECO:0000313" key="2">
    <source>
        <dbReference type="EMBL" id="CAG8793954.1"/>
    </source>
</evidence>
<accession>A0A9N9JSU2</accession>
<feature type="compositionally biased region" description="Basic and acidic residues" evidence="1">
    <location>
        <begin position="1"/>
        <end position="10"/>
    </location>
</feature>
<organism evidence="2 3">
    <name type="scientific">Dentiscutata erythropus</name>
    <dbReference type="NCBI Taxonomy" id="1348616"/>
    <lineage>
        <taxon>Eukaryota</taxon>
        <taxon>Fungi</taxon>
        <taxon>Fungi incertae sedis</taxon>
        <taxon>Mucoromycota</taxon>
        <taxon>Glomeromycotina</taxon>
        <taxon>Glomeromycetes</taxon>
        <taxon>Diversisporales</taxon>
        <taxon>Gigasporaceae</taxon>
        <taxon>Dentiscutata</taxon>
    </lineage>
</organism>
<evidence type="ECO:0000256" key="1">
    <source>
        <dbReference type="SAM" id="MobiDB-lite"/>
    </source>
</evidence>
<name>A0A9N9JSU2_9GLOM</name>
<reference evidence="2" key="1">
    <citation type="submission" date="2021-06" db="EMBL/GenBank/DDBJ databases">
        <authorList>
            <person name="Kallberg Y."/>
            <person name="Tangrot J."/>
            <person name="Rosling A."/>
        </authorList>
    </citation>
    <scope>NUCLEOTIDE SEQUENCE</scope>
    <source>
        <strain evidence="2">MA453B</strain>
    </source>
</reference>
<protein>
    <submittedName>
        <fullName evidence="2">28168_t:CDS:1</fullName>
    </submittedName>
</protein>
<gene>
    <name evidence="2" type="ORF">DERYTH_LOCUS21974</name>
</gene>
<keyword evidence="3" id="KW-1185">Reference proteome</keyword>
<dbReference type="Proteomes" id="UP000789405">
    <property type="component" value="Unassembled WGS sequence"/>
</dbReference>
<dbReference type="AlphaFoldDB" id="A0A9N9JSU2"/>
<evidence type="ECO:0000313" key="3">
    <source>
        <dbReference type="Proteomes" id="UP000789405"/>
    </source>
</evidence>
<proteinExistence type="predicted"/>
<feature type="non-terminal residue" evidence="2">
    <location>
        <position position="119"/>
    </location>
</feature>